<dbReference type="Pfam" id="PF04884">
    <property type="entry name" value="UVB_sens_prot"/>
    <property type="match status" value="1"/>
</dbReference>
<comment type="caution">
    <text evidence="8">The sequence shown here is derived from an EMBL/GenBank/DDBJ whole genome shotgun (WGS) entry which is preliminary data.</text>
</comment>
<evidence type="ECO:0000259" key="7">
    <source>
        <dbReference type="Pfam" id="PF04884"/>
    </source>
</evidence>
<name>A0A1V6Y3W2_PENNA</name>
<dbReference type="Proteomes" id="UP000191691">
    <property type="component" value="Unassembled WGS sequence"/>
</dbReference>
<evidence type="ECO:0000256" key="1">
    <source>
        <dbReference type="ARBA" id="ARBA00004370"/>
    </source>
</evidence>
<reference evidence="9" key="1">
    <citation type="journal article" date="2017" name="Nat. Microbiol.">
        <title>Global analysis of biosynthetic gene clusters reveals vast potential of secondary metabolite production in Penicillium species.</title>
        <authorList>
            <person name="Nielsen J.C."/>
            <person name="Grijseels S."/>
            <person name="Prigent S."/>
            <person name="Ji B."/>
            <person name="Dainat J."/>
            <person name="Nielsen K.F."/>
            <person name="Frisvad J.C."/>
            <person name="Workman M."/>
            <person name="Nielsen J."/>
        </authorList>
    </citation>
    <scope>NUCLEOTIDE SEQUENCE [LARGE SCALE GENOMIC DNA]</scope>
    <source>
        <strain evidence="9">IBT 13039</strain>
    </source>
</reference>
<feature type="domain" description="Protein root UVB sensitive/RUS" evidence="7">
    <location>
        <begin position="58"/>
        <end position="313"/>
    </location>
</feature>
<dbReference type="InterPro" id="IPR006968">
    <property type="entry name" value="RUS_fam"/>
</dbReference>
<gene>
    <name evidence="8" type="ORF">PENNAL_c0038G05571</name>
</gene>
<accession>A0A1V6Y3W2</accession>
<organism evidence="8 9">
    <name type="scientific">Penicillium nalgiovense</name>
    <dbReference type="NCBI Taxonomy" id="60175"/>
    <lineage>
        <taxon>Eukaryota</taxon>
        <taxon>Fungi</taxon>
        <taxon>Dikarya</taxon>
        <taxon>Ascomycota</taxon>
        <taxon>Pezizomycotina</taxon>
        <taxon>Eurotiomycetes</taxon>
        <taxon>Eurotiomycetidae</taxon>
        <taxon>Eurotiales</taxon>
        <taxon>Aspergillaceae</taxon>
        <taxon>Penicillium</taxon>
    </lineage>
</organism>
<evidence type="ECO:0000256" key="2">
    <source>
        <dbReference type="ARBA" id="ARBA00007558"/>
    </source>
</evidence>
<sequence length="515" mass="55604">MTSHISEMDRLTFRETDEAGNPTATYVYSGDVASSITSKTSGRVDVISSSSSTSSWSAKPLVSSLGDVFLPSGYPQSVSDDYLPYQIFQYQRYTSNKELTQPINRKQDSLQAFCSSIAGLLSSRAVLQGVGVGNANASPTSALLLHILQDISGRIATICFAHRIGTALEPECKTYRLAADVFNDIAMILDCLSPGVPAGPARVAVLSTAGVLRALCGVAGGSSKASLSAHFAKWGNLAELNAKDSSQETVISLFGMLVGSVVISHITSFSTTWLILLILLAMHLSMNYAAVRAVQMTSLNRQRANIAFSTLFDSDRSLALDLVELDSTPGLSNTKTEWTILTPAQVAEHERIFHRDGALQWTHDSTHTTQHLGSAQIGVSMSTFLSSLSVSGTSFPRALPLRRLAAVFADEFYILFLVPWTTAGNVKFHASILLKRGCTVEHQLKAWAHALLAARVLVRITTGFSVDVALDVVERTLGLLNADARFERYLTELSGVGWDVDIAALETRAGRRIEL</sequence>
<dbReference type="GO" id="GO:0016020">
    <property type="term" value="C:membrane"/>
    <property type="evidence" value="ECO:0007669"/>
    <property type="project" value="UniProtKB-SubCell"/>
</dbReference>
<evidence type="ECO:0000313" key="8">
    <source>
        <dbReference type="EMBL" id="OQE82063.1"/>
    </source>
</evidence>
<evidence type="ECO:0000256" key="6">
    <source>
        <dbReference type="SAM" id="Phobius"/>
    </source>
</evidence>
<dbReference type="InterPro" id="IPR054549">
    <property type="entry name" value="UVB_sens_RUS_dom"/>
</dbReference>
<keyword evidence="5 6" id="KW-0472">Membrane</keyword>
<feature type="transmembrane region" description="Helical" evidence="6">
    <location>
        <begin position="273"/>
        <end position="291"/>
    </location>
</feature>
<dbReference type="PANTHER" id="PTHR12770">
    <property type="entry name" value="RUS1 FAMILY PROTEIN C16ORF58"/>
    <property type="match status" value="1"/>
</dbReference>
<keyword evidence="3 6" id="KW-0812">Transmembrane</keyword>
<evidence type="ECO:0000256" key="5">
    <source>
        <dbReference type="ARBA" id="ARBA00023136"/>
    </source>
</evidence>
<feature type="transmembrane region" description="Helical" evidence="6">
    <location>
        <begin position="250"/>
        <end position="267"/>
    </location>
</feature>
<dbReference type="AlphaFoldDB" id="A0A1V6Y3W2"/>
<protein>
    <recommendedName>
        <fullName evidence="7">Protein root UVB sensitive/RUS domain-containing protein</fullName>
    </recommendedName>
</protein>
<evidence type="ECO:0000256" key="3">
    <source>
        <dbReference type="ARBA" id="ARBA00022692"/>
    </source>
</evidence>
<evidence type="ECO:0000256" key="4">
    <source>
        <dbReference type="ARBA" id="ARBA00022989"/>
    </source>
</evidence>
<comment type="similarity">
    <text evidence="2">Belongs to the RUS1 family.</text>
</comment>
<keyword evidence="4 6" id="KW-1133">Transmembrane helix</keyword>
<dbReference type="EMBL" id="MOOB01000038">
    <property type="protein sequence ID" value="OQE82063.1"/>
    <property type="molecule type" value="Genomic_DNA"/>
</dbReference>
<dbReference type="PANTHER" id="PTHR12770:SF31">
    <property type="entry name" value="RUS FAMILY MEMBER 1"/>
    <property type="match status" value="1"/>
</dbReference>
<dbReference type="OMA" id="KWGNLAE"/>
<keyword evidence="9" id="KW-1185">Reference proteome</keyword>
<comment type="subcellular location">
    <subcellularLocation>
        <location evidence="1">Membrane</location>
    </subcellularLocation>
</comment>
<proteinExistence type="inferred from homology"/>
<evidence type="ECO:0000313" key="9">
    <source>
        <dbReference type="Proteomes" id="UP000191691"/>
    </source>
</evidence>